<comment type="caution">
    <text evidence="2">The sequence shown here is derived from an EMBL/GenBank/DDBJ whole genome shotgun (WGS) entry which is preliminary data.</text>
</comment>
<dbReference type="PATRIC" id="fig|1227491.4.peg.2096"/>
<sequence>MAKSEQSTDVTDRFADWAEHQHEVGDVLTKVDTSEWKVTNRMVDIDTGETLYRLHEMDVPSNFRENEILTESQISRSFDIEAERQTTDTTQSGGAFDG</sequence>
<dbReference type="Proteomes" id="UP000011591">
    <property type="component" value="Unassembled WGS sequence"/>
</dbReference>
<feature type="region of interest" description="Disordered" evidence="1">
    <location>
        <begin position="76"/>
        <end position="98"/>
    </location>
</feature>
<accession>M0B7Y3</accession>
<keyword evidence="3" id="KW-1185">Reference proteome</keyword>
<evidence type="ECO:0000313" key="3">
    <source>
        <dbReference type="Proteomes" id="UP000011591"/>
    </source>
</evidence>
<dbReference type="RefSeq" id="WP_006665502.1">
    <property type="nucleotide sequence ID" value="NZ_AOIP01000022.1"/>
</dbReference>
<dbReference type="OrthoDB" id="351076at2157"/>
<evidence type="ECO:0000256" key="1">
    <source>
        <dbReference type="SAM" id="MobiDB-lite"/>
    </source>
</evidence>
<gene>
    <name evidence="2" type="ORF">C480_10190</name>
</gene>
<reference evidence="2 3" key="1">
    <citation type="journal article" date="2014" name="PLoS Genet.">
        <title>Phylogenetically driven sequencing of extremely halophilic archaea reveals strategies for static and dynamic osmo-response.</title>
        <authorList>
            <person name="Becker E.A."/>
            <person name="Seitzer P.M."/>
            <person name="Tritt A."/>
            <person name="Larsen D."/>
            <person name="Krusor M."/>
            <person name="Yao A.I."/>
            <person name="Wu D."/>
            <person name="Madern D."/>
            <person name="Eisen J.A."/>
            <person name="Darling A.E."/>
            <person name="Facciotti M.T."/>
        </authorList>
    </citation>
    <scope>NUCLEOTIDE SEQUENCE [LARGE SCALE GENOMIC DNA]</scope>
    <source>
        <strain evidence="2 3">DSM 13077</strain>
    </source>
</reference>
<proteinExistence type="predicted"/>
<organism evidence="2 3">
    <name type="scientific">Natrialba aegyptia DSM 13077</name>
    <dbReference type="NCBI Taxonomy" id="1227491"/>
    <lineage>
        <taxon>Archaea</taxon>
        <taxon>Methanobacteriati</taxon>
        <taxon>Methanobacteriota</taxon>
        <taxon>Stenosarchaea group</taxon>
        <taxon>Halobacteria</taxon>
        <taxon>Halobacteriales</taxon>
        <taxon>Natrialbaceae</taxon>
        <taxon>Natrialba</taxon>
    </lineage>
</organism>
<dbReference type="AlphaFoldDB" id="M0B7Y3"/>
<evidence type="ECO:0000313" key="2">
    <source>
        <dbReference type="EMBL" id="ELZ05759.1"/>
    </source>
</evidence>
<name>M0B7Y3_9EURY</name>
<feature type="compositionally biased region" description="Polar residues" evidence="1">
    <location>
        <begin position="87"/>
        <end position="98"/>
    </location>
</feature>
<protein>
    <submittedName>
        <fullName evidence="2">Uncharacterized protein</fullName>
    </submittedName>
</protein>
<dbReference type="EMBL" id="AOIP01000022">
    <property type="protein sequence ID" value="ELZ05759.1"/>
    <property type="molecule type" value="Genomic_DNA"/>
</dbReference>